<dbReference type="PANTHER" id="PTHR22762:SF166">
    <property type="entry name" value="ALPHA-GLUCOSIDASE"/>
    <property type="match status" value="1"/>
</dbReference>
<evidence type="ECO:0000256" key="1">
    <source>
        <dbReference type="ARBA" id="ARBA00007806"/>
    </source>
</evidence>
<dbReference type="Pfam" id="PF00754">
    <property type="entry name" value="F5_F8_type_C"/>
    <property type="match status" value="2"/>
</dbReference>
<proteinExistence type="inferred from homology"/>
<dbReference type="SUPFAM" id="SSF49265">
    <property type="entry name" value="Fibronectin type III"/>
    <property type="match status" value="1"/>
</dbReference>
<comment type="caution">
    <text evidence="7">The sequence shown here is derived from an EMBL/GenBank/DDBJ whole genome shotgun (WGS) entry which is preliminary data.</text>
</comment>
<feature type="domain" description="DM13" evidence="6">
    <location>
        <begin position="796"/>
        <end position="917"/>
    </location>
</feature>
<evidence type="ECO:0000256" key="2">
    <source>
        <dbReference type="SAM" id="MobiDB-lite"/>
    </source>
</evidence>
<dbReference type="InterPro" id="IPR017853">
    <property type="entry name" value="GH"/>
</dbReference>
<dbReference type="Pfam" id="PF07554">
    <property type="entry name" value="FIVAR"/>
    <property type="match status" value="4"/>
</dbReference>
<dbReference type="Gene3D" id="2.60.40.1760">
    <property type="entry name" value="glycosyl hydrolase (family 31)"/>
    <property type="match status" value="1"/>
</dbReference>
<feature type="region of interest" description="Disordered" evidence="2">
    <location>
        <begin position="2241"/>
        <end position="2278"/>
    </location>
</feature>
<gene>
    <name evidence="7" type="ORF">EDD63_11912</name>
</gene>
<dbReference type="InterPro" id="IPR013780">
    <property type="entry name" value="Glyco_hydro_b"/>
</dbReference>
<dbReference type="Gene3D" id="2.60.120.260">
    <property type="entry name" value="Galactose-binding domain-like"/>
    <property type="match status" value="3"/>
</dbReference>
<evidence type="ECO:0000313" key="8">
    <source>
        <dbReference type="Proteomes" id="UP000294743"/>
    </source>
</evidence>
<feature type="chain" id="PRO_5020860786" evidence="3">
    <location>
        <begin position="32"/>
        <end position="2315"/>
    </location>
</feature>
<dbReference type="InterPro" id="IPR036116">
    <property type="entry name" value="FN3_sf"/>
</dbReference>
<organism evidence="7 8">
    <name type="scientific">Breznakia blatticola</name>
    <dbReference type="NCBI Taxonomy" id="1754012"/>
    <lineage>
        <taxon>Bacteria</taxon>
        <taxon>Bacillati</taxon>
        <taxon>Bacillota</taxon>
        <taxon>Erysipelotrichia</taxon>
        <taxon>Erysipelotrichales</taxon>
        <taxon>Erysipelotrichaceae</taxon>
        <taxon>Breznakia</taxon>
    </lineage>
</organism>
<dbReference type="CDD" id="cd00063">
    <property type="entry name" value="FN3"/>
    <property type="match status" value="1"/>
</dbReference>
<dbReference type="SUPFAM" id="SSF63446">
    <property type="entry name" value="Type I dockerin domain"/>
    <property type="match status" value="1"/>
</dbReference>
<dbReference type="Gene3D" id="3.20.20.80">
    <property type="entry name" value="Glycosidases"/>
    <property type="match status" value="1"/>
</dbReference>
<dbReference type="InterPro" id="IPR003343">
    <property type="entry name" value="Big_2"/>
</dbReference>
<dbReference type="CDD" id="cd14752">
    <property type="entry name" value="GH31_N"/>
    <property type="match status" value="1"/>
</dbReference>
<dbReference type="GO" id="GO:0000272">
    <property type="term" value="P:polysaccharide catabolic process"/>
    <property type="evidence" value="ECO:0007669"/>
    <property type="project" value="InterPro"/>
</dbReference>
<dbReference type="Gene3D" id="2.60.40.1080">
    <property type="match status" value="1"/>
</dbReference>
<dbReference type="SUPFAM" id="SSF51445">
    <property type="entry name" value="(Trans)glycosidases"/>
    <property type="match status" value="1"/>
</dbReference>
<dbReference type="SUPFAM" id="SSF49384">
    <property type="entry name" value="Carbohydrate-binding domain"/>
    <property type="match status" value="1"/>
</dbReference>
<dbReference type="OrthoDB" id="176168at2"/>
<dbReference type="InterPro" id="IPR013783">
    <property type="entry name" value="Ig-like_fold"/>
</dbReference>
<dbReference type="Gene3D" id="1.20.1270.90">
    <property type="entry name" value="AF1782-like"/>
    <property type="match status" value="3"/>
</dbReference>
<dbReference type="Pfam" id="PF17137">
    <property type="entry name" value="DUF5110"/>
    <property type="match status" value="1"/>
</dbReference>
<dbReference type="Pfam" id="PF00041">
    <property type="entry name" value="fn3"/>
    <property type="match status" value="1"/>
</dbReference>
<dbReference type="SUPFAM" id="SSF51011">
    <property type="entry name" value="Glycosyl hydrolase domain"/>
    <property type="match status" value="1"/>
</dbReference>
<protein>
    <submittedName>
        <fullName evidence="7">Alpha-glucosidase (Family GH31 glycosyl hydrolase)</fullName>
    </submittedName>
</protein>
<keyword evidence="8" id="KW-1185">Reference proteome</keyword>
<evidence type="ECO:0000256" key="3">
    <source>
        <dbReference type="SAM" id="SignalP"/>
    </source>
</evidence>
<dbReference type="InterPro" id="IPR033403">
    <property type="entry name" value="DUF5110"/>
</dbReference>
<dbReference type="InterPro" id="IPR000322">
    <property type="entry name" value="Glyco_hydro_31_TIM"/>
</dbReference>
<dbReference type="Proteomes" id="UP000294743">
    <property type="component" value="Unassembled WGS sequence"/>
</dbReference>
<sequence>MNNITKKIKLVSLAASITLGGFASLPMNVLAKEGIQATATDTEGYTFIGSVETAKQSKNKVDLVLQSGEKIRFTFLDKDLFRLYMAPDGEDFKEYPTPNSVDHKATITVASDDEFYAKNNVEPTLVENDTIIQIKTDALVLEINKETSIMKLTKTNGEIVWEEAQPLRYKKGSTYQTLKTSADEFYYGGGTQNGRFSHKGEVIAVKNTNNWVDKGVASPNPFYWSTKGYGVVRNTWKPGSYDFDSKGQNVVTTKHDETRYDAYYFVGDTPQELLSGYYDLTGTPVELPEYASYLGHLNCYNRDYWTEVPQGTAGAVKLGSKWYKEDSKTGSIKETLNGSAETTAEQIIRDHKDNDMPLGWFLPNDGYGCGYGQTATLDGDVQNLGTFASNALAKGVRTGLWTQSNLWPKDQSKPQKGERDIYKEVDAGVVAVKTDVAWVGNGYSMALNGISVAYDAITKNSGLKANIVSLDGWAGTQRYAGIWTGDQYGGKWEYIRFHIPTYIGTSLSGQPNVGSDMDGIFGGKNTTVWTRDFQWKAFTTYMLDMDGWGSNQKSPYALGEDGTSINRSYLKLKAMLMPYNNTMSHEATVNQGLPMIRAMFLEDPNAYTYSSKTQYQYMWGDNFVIAPIYQDTASDAAGNDIRNDIYLPSTSDVWIDYFTGEQYEGGRIINNFDAPIWKLPVFVRNGAIIPMYAENNNPIAKSAENTDGLDRSIRRAEFYPSGDTEFEVYEDDGITLGGAGTTTKITSSVVGDVATLKTAKTNGTYTGMVDKRSNEYIVNVSKAPSSVTGNVAGKDVTFTSVNSKEEYEAATGNVYFYDENPSIFVKEFASAGSTYENTDKTTAPKLYVKSTDKVSIHNYDYTVVVNGFANDQGLVKDVLDTTLTIPTNIRGENIEDLSFTAVWDDVVNATGYDVEIFDGVYVNNPQARYEVVDLDYDTEYTFRVRTRVDNTYSEWSDYVTVRTNVDRYRNVVRNLDVTWKYGDSHGALKNGFDFDQGTMFHSSNAVTEDQQMIIDMGAAYTMDKFTYQPRMDNKGNGAVEKMNLYASVDGVTYEKVWDGDANPAWTYNKSDMSVEDVKEIPLNNKKIRFFKIGIISSTGGFFSASELMPYKVEGTGPWVVGDANNSGELEDGDLMFFENYIGLNSVDADWEYTSVLANLNGNDILDGYDLSFVARLLGTPVKNAETGADGKLMLVPSKTDIKAGDVVNVDVYGIGLKNVNTIFVEFPIDTNTMDVSQAAQPSISTIAMRNFSKLRKHSDNNVDNYIAFTNVGQQQLLNGSGTVATFSFTATADFTWNHDMSRAQLVGQDLTEIDARIDESQTPQVPETVNVLNEADIKSIKFSNSESADIPGADLWQQSDWKTRLFDGDKTGELAEFKWYHSETDIPAYVMLPTDMEFTLNKAEPVSKVVVHNRKSSNGSIKKIKAVAYNGTTAYDLGTITNPESTEITFSIPAEAKKIDRIVITPMESSGSATGTQTGTETNRMLSIHEIEIISDATVKATGIAFADDAISEMNVGALEEISAVVLPNNASNPLYEITSSDIETVRVNKVTLGDHYAYVLEALKEGTVTLTATSEDGNFSATHTLHVVKGIDATELQKAINTFDALPPQLYTADTYNAVKVLVDQAKVLLTGDPTQAEVNTITIQIANASKLLKLKGSNEEQPTSTNIMDLSDATLFYETSFTSAEKEHGDLAFDGDITTFWHSNYGSSYKLPQYIVVDLGDTYNLEQINMLARQNSRNGGVTHYRVEVSTTEGDNLTIDDLDFYPVVEGYFETENGELVDRAKAKEIKFDTVEARYVKFIALESVGSSADQANRYASIAELTMFGKKSVTFEILQDVLAEVDGLNEDDYTSSTWSDLMAAYDVANALTDTSSKEDIKAAITDLKSAQTALTRRASNIALTSLKDKIAKCEALEGSYTTSDFAAMKALLVDAKALIAKGDADISSTEATAMLLALVNEELALGELSDVYAMRSTLAMVVELAGEELANATNIRPGKITQLTNALAAGQALLDAESKDVAAMEKAMKDINAAVEQLWEIVNKSDLETIIDTAKDVEADGYTVDSYKALQDAIAAGEIVAANDDATTTEVADATQAIYDAIANLERETVLNKTALINEIALSETIVAASDRYVPSSIKNLPGAIDVAKAALASATTQQELDDATKALMSVRMKARLKADTAALRALKEKVEAMNLDGYTASSVMGVKNALAHAANVISDPEVSQDVVDTALAGLQNAVDALTPITTTPGGDDVNTPKPGDNGNGVIGNPSVAPDGSVNSGDTTDVTSLYGLLALALMGLGVLGRKKYKNHEIKESE</sequence>
<reference evidence="7 8" key="1">
    <citation type="submission" date="2019-03" db="EMBL/GenBank/DDBJ databases">
        <title>Genomic Encyclopedia of Type Strains, Phase IV (KMG-IV): sequencing the most valuable type-strain genomes for metagenomic binning, comparative biology and taxonomic classification.</title>
        <authorList>
            <person name="Goeker M."/>
        </authorList>
    </citation>
    <scope>NUCLEOTIDE SEQUENCE [LARGE SCALE GENOMIC DNA]</scope>
    <source>
        <strain evidence="7 8">DSM 28867</strain>
    </source>
</reference>
<dbReference type="InterPro" id="IPR048395">
    <property type="entry name" value="Glyco_hydro_31_C"/>
</dbReference>
<keyword evidence="3" id="KW-0732">Signal</keyword>
<dbReference type="SUPFAM" id="SSF74650">
    <property type="entry name" value="Galactose mutarotase-like"/>
    <property type="match status" value="1"/>
</dbReference>
<dbReference type="InterPro" id="IPR000421">
    <property type="entry name" value="FA58C"/>
</dbReference>
<dbReference type="Gene3D" id="2.60.40.10">
    <property type="entry name" value="Immunoglobulins"/>
    <property type="match status" value="1"/>
</dbReference>
<evidence type="ECO:0000259" key="4">
    <source>
        <dbReference type="PROSITE" id="PS50022"/>
    </source>
</evidence>
<dbReference type="InterPro" id="IPR003961">
    <property type="entry name" value="FN3_dom"/>
</dbReference>
<feature type="signal peptide" evidence="3">
    <location>
        <begin position="1"/>
        <end position="31"/>
    </location>
</feature>
<dbReference type="InterPro" id="IPR025887">
    <property type="entry name" value="Glyco_hydro_31_N_dom"/>
</dbReference>
<dbReference type="PROSITE" id="PS50022">
    <property type="entry name" value="FA58C_3"/>
    <property type="match status" value="1"/>
</dbReference>
<dbReference type="PANTHER" id="PTHR22762">
    <property type="entry name" value="ALPHA-GLUCOSIDASE"/>
    <property type="match status" value="1"/>
</dbReference>
<dbReference type="SMART" id="SM00635">
    <property type="entry name" value="BID_2"/>
    <property type="match status" value="1"/>
</dbReference>
<evidence type="ECO:0000259" key="5">
    <source>
        <dbReference type="PROSITE" id="PS50853"/>
    </source>
</evidence>
<dbReference type="GO" id="GO:0030246">
    <property type="term" value="F:carbohydrate binding"/>
    <property type="evidence" value="ECO:0007669"/>
    <property type="project" value="InterPro"/>
</dbReference>
<dbReference type="RefSeq" id="WP_134169627.1">
    <property type="nucleotide sequence ID" value="NZ_SODD01000019.1"/>
</dbReference>
<feature type="domain" description="F5/8 type C" evidence="4">
    <location>
        <begin position="1662"/>
        <end position="1828"/>
    </location>
</feature>
<dbReference type="PROSITE" id="PS50853">
    <property type="entry name" value="FN3"/>
    <property type="match status" value="1"/>
</dbReference>
<dbReference type="PROSITE" id="PS51549">
    <property type="entry name" value="DM13"/>
    <property type="match status" value="1"/>
</dbReference>
<dbReference type="SUPFAM" id="SSF49785">
    <property type="entry name" value="Galactose-binding domain-like"/>
    <property type="match status" value="2"/>
</dbReference>
<comment type="similarity">
    <text evidence="1">Belongs to the glycosyl hydrolase 31 family.</text>
</comment>
<dbReference type="Pfam" id="PF13802">
    <property type="entry name" value="Gal_mutarotas_2"/>
    <property type="match status" value="1"/>
</dbReference>
<feature type="domain" description="Fibronectin type-III" evidence="5">
    <location>
        <begin position="885"/>
        <end position="966"/>
    </location>
</feature>
<dbReference type="InterPro" id="IPR019545">
    <property type="entry name" value="DM13_domain"/>
</dbReference>
<dbReference type="Pfam" id="PF21365">
    <property type="entry name" value="Glyco_hydro_31_3rd"/>
    <property type="match status" value="1"/>
</dbReference>
<dbReference type="InterPro" id="IPR008965">
    <property type="entry name" value="CBM2/CBM3_carb-bd_dom_sf"/>
</dbReference>
<dbReference type="InterPro" id="IPR036439">
    <property type="entry name" value="Dockerin_dom_sf"/>
</dbReference>
<dbReference type="EMBL" id="SODD01000019">
    <property type="protein sequence ID" value="TDW16846.1"/>
    <property type="molecule type" value="Genomic_DNA"/>
</dbReference>
<accession>A0A4R7ZIB2</accession>
<dbReference type="InterPro" id="IPR011013">
    <property type="entry name" value="Gal_mutarotase_sf_dom"/>
</dbReference>
<evidence type="ECO:0000259" key="6">
    <source>
        <dbReference type="PROSITE" id="PS51549"/>
    </source>
</evidence>
<dbReference type="Gene3D" id="2.60.40.1180">
    <property type="entry name" value="Golgi alpha-mannosidase II"/>
    <property type="match status" value="2"/>
</dbReference>
<dbReference type="GO" id="GO:0004553">
    <property type="term" value="F:hydrolase activity, hydrolyzing O-glycosyl compounds"/>
    <property type="evidence" value="ECO:0007669"/>
    <property type="project" value="InterPro"/>
</dbReference>
<keyword evidence="7" id="KW-0378">Hydrolase</keyword>
<evidence type="ECO:0000313" key="7">
    <source>
        <dbReference type="EMBL" id="TDW16846.1"/>
    </source>
</evidence>
<dbReference type="Pfam" id="PF01055">
    <property type="entry name" value="Glyco_hydro_31_2nd"/>
    <property type="match status" value="1"/>
</dbReference>
<dbReference type="InterPro" id="IPR008979">
    <property type="entry name" value="Galactose-bd-like_sf"/>
</dbReference>
<name>A0A4R7ZIB2_9FIRM</name>